<dbReference type="OrthoDB" id="1401806at2759"/>
<organism evidence="1">
    <name type="scientific">Medicago truncatula</name>
    <name type="common">Barrel medic</name>
    <name type="synonym">Medicago tribuloides</name>
    <dbReference type="NCBI Taxonomy" id="3880"/>
    <lineage>
        <taxon>Eukaryota</taxon>
        <taxon>Viridiplantae</taxon>
        <taxon>Streptophyta</taxon>
        <taxon>Embryophyta</taxon>
        <taxon>Tracheophyta</taxon>
        <taxon>Spermatophyta</taxon>
        <taxon>Magnoliopsida</taxon>
        <taxon>eudicotyledons</taxon>
        <taxon>Gunneridae</taxon>
        <taxon>Pentapetalae</taxon>
        <taxon>rosids</taxon>
        <taxon>fabids</taxon>
        <taxon>Fabales</taxon>
        <taxon>Fabaceae</taxon>
        <taxon>Papilionoideae</taxon>
        <taxon>50 kb inversion clade</taxon>
        <taxon>NPAAA clade</taxon>
        <taxon>Hologalegina</taxon>
        <taxon>IRL clade</taxon>
        <taxon>Trifolieae</taxon>
        <taxon>Medicago</taxon>
    </lineage>
</organism>
<dbReference type="Proteomes" id="UP000265566">
    <property type="component" value="Chromosome 2"/>
</dbReference>
<evidence type="ECO:0000313" key="1">
    <source>
        <dbReference type="EMBL" id="RHN75362.1"/>
    </source>
</evidence>
<accession>A0A396JDH2</accession>
<sequence length="167" mass="19532">MEISKFSFEKKKIAMISSFSAPSEPAQYYYGLSAQYKEQYEYLQSMNYNLEVQRPKLKPADRLVFHINVLSYSVDSNSVTRLNTLFHDYQEVSSKRFFQEDQEWIRSILFHQDFPSESLEQLAQRLVLEVHELFDFNEKLFGSNLASGVGTSIAHQFTLHLTIVVEI</sequence>
<comment type="caution">
    <text evidence="1">The sequence shown here is derived from an EMBL/GenBank/DDBJ whole genome shotgun (WGS) entry which is preliminary data.</text>
</comment>
<protein>
    <submittedName>
        <fullName evidence="1">Uncharacterized protein</fullName>
    </submittedName>
</protein>
<proteinExistence type="predicted"/>
<dbReference type="AlphaFoldDB" id="A0A396JDH2"/>
<reference evidence="1" key="1">
    <citation type="journal article" date="2018" name="Nat. Plants">
        <title>Whole-genome landscape of Medicago truncatula symbiotic genes.</title>
        <authorList>
            <person name="Pecrix Y."/>
            <person name="Gamas P."/>
            <person name="Carrere S."/>
        </authorList>
    </citation>
    <scope>NUCLEOTIDE SEQUENCE</scope>
    <source>
        <tissue evidence="1">Leaves</tissue>
    </source>
</reference>
<dbReference type="EMBL" id="PSQE01000002">
    <property type="protein sequence ID" value="RHN75362.1"/>
    <property type="molecule type" value="Genomic_DNA"/>
</dbReference>
<gene>
    <name evidence="1" type="ORF">MtrunA17_Chr2g0320351</name>
</gene>
<name>A0A396JDH2_MEDTR</name>
<dbReference type="Gramene" id="rna11549">
    <property type="protein sequence ID" value="RHN75362.1"/>
    <property type="gene ID" value="gene11549"/>
</dbReference>